<organism evidence="6">
    <name type="scientific">Anaerostipes caccae</name>
    <dbReference type="NCBI Taxonomy" id="105841"/>
    <lineage>
        <taxon>Bacteria</taxon>
        <taxon>Bacillati</taxon>
        <taxon>Bacillota</taxon>
        <taxon>Clostridia</taxon>
        <taxon>Lachnospirales</taxon>
        <taxon>Lachnospiraceae</taxon>
        <taxon>Anaerostipes</taxon>
    </lineage>
</organism>
<gene>
    <name evidence="5 6" type="primary">aroD</name>
    <name evidence="6" type="ORF">ACLFYP115_01570</name>
</gene>
<comment type="subunit">
    <text evidence="5">Homodimer.</text>
</comment>
<comment type="catalytic activity">
    <reaction evidence="1 5">
        <text>3-dehydroquinate = 3-dehydroshikimate + H2O</text>
        <dbReference type="Rhea" id="RHEA:21096"/>
        <dbReference type="ChEBI" id="CHEBI:15377"/>
        <dbReference type="ChEBI" id="CHEBI:16630"/>
        <dbReference type="ChEBI" id="CHEBI:32364"/>
        <dbReference type="EC" id="4.2.1.10"/>
    </reaction>
</comment>
<dbReference type="PANTHER" id="PTHR43699:SF1">
    <property type="entry name" value="3-DEHYDROQUINATE DEHYDRATASE"/>
    <property type="match status" value="1"/>
</dbReference>
<dbReference type="AlphaFoldDB" id="A0A6N2TU66"/>
<evidence type="ECO:0000256" key="4">
    <source>
        <dbReference type="ARBA" id="ARBA00023270"/>
    </source>
</evidence>
<dbReference type="InterPro" id="IPR013785">
    <property type="entry name" value="Aldolase_TIM"/>
</dbReference>
<accession>A0A6N2TU66</accession>
<keyword evidence="4 5" id="KW-0704">Schiff base</keyword>
<dbReference type="GO" id="GO:0008652">
    <property type="term" value="P:amino acid biosynthetic process"/>
    <property type="evidence" value="ECO:0007669"/>
    <property type="project" value="UniProtKB-KW"/>
</dbReference>
<keyword evidence="5" id="KW-0028">Amino-acid biosynthesis</keyword>
<evidence type="ECO:0000256" key="5">
    <source>
        <dbReference type="HAMAP-Rule" id="MF_00214"/>
    </source>
</evidence>
<dbReference type="GO" id="GO:0046279">
    <property type="term" value="P:3,4-dihydroxybenzoate biosynthetic process"/>
    <property type="evidence" value="ECO:0007669"/>
    <property type="project" value="TreeGrafter"/>
</dbReference>
<comment type="similarity">
    <text evidence="5">Belongs to the type-I 3-dehydroquinase family.</text>
</comment>
<comment type="function">
    <text evidence="5">Involved in the third step of the chorismate pathway, which leads to the biosynthesis of aromatic amino acids. Catalyzes the cis-dehydration of 3-dehydroquinate (DHQ) and introduces the first double bond of the aromatic ring to yield 3-dehydroshikimate.</text>
</comment>
<name>A0A6N2TU66_9FIRM</name>
<dbReference type="HAMAP" id="MF_00214">
    <property type="entry name" value="AroD"/>
    <property type="match status" value="1"/>
</dbReference>
<dbReference type="Pfam" id="PF01487">
    <property type="entry name" value="DHquinase_I"/>
    <property type="match status" value="1"/>
</dbReference>
<dbReference type="EC" id="4.2.1.10" evidence="5"/>
<evidence type="ECO:0000256" key="1">
    <source>
        <dbReference type="ARBA" id="ARBA00001864"/>
    </source>
</evidence>
<evidence type="ECO:0000256" key="3">
    <source>
        <dbReference type="ARBA" id="ARBA00023239"/>
    </source>
</evidence>
<dbReference type="InterPro" id="IPR018508">
    <property type="entry name" value="3-dehydroquinate_DH_AS"/>
</dbReference>
<dbReference type="InterPro" id="IPR050146">
    <property type="entry name" value="Type-I_3-dehydroquinase"/>
</dbReference>
<reference evidence="6" key="1">
    <citation type="submission" date="2019-11" db="EMBL/GenBank/DDBJ databases">
        <authorList>
            <person name="Feng L."/>
        </authorList>
    </citation>
    <scope>NUCLEOTIDE SEQUENCE</scope>
    <source>
        <strain evidence="6">AcaccaeLFYP115</strain>
    </source>
</reference>
<evidence type="ECO:0000256" key="2">
    <source>
        <dbReference type="ARBA" id="ARBA00023141"/>
    </source>
</evidence>
<dbReference type="GO" id="GO:0009423">
    <property type="term" value="P:chorismate biosynthetic process"/>
    <property type="evidence" value="ECO:0007669"/>
    <property type="project" value="UniProtKB-UniRule"/>
</dbReference>
<feature type="binding site" evidence="5">
    <location>
        <position position="213"/>
    </location>
    <ligand>
        <name>3-dehydroquinate</name>
        <dbReference type="ChEBI" id="CHEBI:32364"/>
    </ligand>
</feature>
<dbReference type="FunFam" id="3.20.20.70:FF:000047">
    <property type="entry name" value="3-dehydroquinate dehydratase"/>
    <property type="match status" value="1"/>
</dbReference>
<keyword evidence="2 5" id="KW-0057">Aromatic amino acid biosynthesis</keyword>
<comment type="caution">
    <text evidence="5">Lacks conserved residue(s) required for the propagation of feature annotation.</text>
</comment>
<dbReference type="NCBIfam" id="TIGR01093">
    <property type="entry name" value="aroD"/>
    <property type="match status" value="1"/>
</dbReference>
<comment type="pathway">
    <text evidence="5">Metabolic intermediate biosynthesis; chorismate biosynthesis; chorismate from D-erythrose 4-phosphate and phosphoenolpyruvate: step 3/7.</text>
</comment>
<dbReference type="PROSITE" id="PS01028">
    <property type="entry name" value="DEHYDROQUINASE_I"/>
    <property type="match status" value="1"/>
</dbReference>
<feature type="active site" description="Proton donor/acceptor" evidence="5">
    <location>
        <position position="143"/>
    </location>
</feature>
<sequence length="255" mass="27606">MNPVKVRNVEIGTGVPKICVPIVGVTKEEIIAEAKSFGEIPVDVVEWRVDWFEGVFDFAKVEDVLKDLREALGETPILFTFRTSKEGGEKAIEAGPYAELNKNAAKSGYVDLVDVEVFTGDDIVKDIVAAAHECGVKVVASNHDFDKTPAKEEIVSRLVKMQELGADIPKIAVMPTCRRDVLTLLSATEEMYTDYADRPIITMSMAGTGLISRLCGEVFGSALTFGAAKKASAPGQAAVNELNDMLQFLHANQGL</sequence>
<dbReference type="GO" id="GO:0009073">
    <property type="term" value="P:aromatic amino acid family biosynthetic process"/>
    <property type="evidence" value="ECO:0007669"/>
    <property type="project" value="UniProtKB-KW"/>
</dbReference>
<feature type="binding site" evidence="5">
    <location>
        <begin position="46"/>
        <end position="48"/>
    </location>
    <ligand>
        <name>3-dehydroquinate</name>
        <dbReference type="ChEBI" id="CHEBI:32364"/>
    </ligand>
</feature>
<keyword evidence="3 5" id="KW-0456">Lyase</keyword>
<dbReference type="InterPro" id="IPR001381">
    <property type="entry name" value="DHquinase_I"/>
</dbReference>
<dbReference type="CDD" id="cd00502">
    <property type="entry name" value="DHQase_I"/>
    <property type="match status" value="1"/>
</dbReference>
<dbReference type="GO" id="GO:0003855">
    <property type="term" value="F:3-dehydroquinate dehydratase activity"/>
    <property type="evidence" value="ECO:0007669"/>
    <property type="project" value="UniProtKB-UniRule"/>
</dbReference>
<dbReference type="Gene3D" id="3.20.20.70">
    <property type="entry name" value="Aldolase class I"/>
    <property type="match status" value="1"/>
</dbReference>
<dbReference type="PANTHER" id="PTHR43699">
    <property type="entry name" value="3-DEHYDROQUINATE DEHYDRATASE"/>
    <property type="match status" value="1"/>
</dbReference>
<feature type="active site" description="Schiff-base intermediate with substrate" evidence="5">
    <location>
        <position position="170"/>
    </location>
</feature>
<feature type="binding site" evidence="5">
    <location>
        <position position="82"/>
    </location>
    <ligand>
        <name>3-dehydroquinate</name>
        <dbReference type="ChEBI" id="CHEBI:32364"/>
    </ligand>
</feature>
<dbReference type="SUPFAM" id="SSF51569">
    <property type="entry name" value="Aldolase"/>
    <property type="match status" value="1"/>
</dbReference>
<proteinExistence type="inferred from homology"/>
<feature type="binding site" evidence="5">
    <location>
        <position position="232"/>
    </location>
    <ligand>
        <name>3-dehydroquinate</name>
        <dbReference type="ChEBI" id="CHEBI:32364"/>
    </ligand>
</feature>
<dbReference type="RefSeq" id="WP_006567232.1">
    <property type="nucleotide sequence ID" value="NZ_BAABZP010000001.1"/>
</dbReference>
<evidence type="ECO:0000313" key="6">
    <source>
        <dbReference type="EMBL" id="VYT08202.1"/>
    </source>
</evidence>
<feature type="binding site" evidence="5">
    <location>
        <position position="236"/>
    </location>
    <ligand>
        <name>3-dehydroquinate</name>
        <dbReference type="ChEBI" id="CHEBI:32364"/>
    </ligand>
</feature>
<dbReference type="UniPathway" id="UPA00053">
    <property type="reaction ID" value="UER00086"/>
</dbReference>
<dbReference type="EMBL" id="CACRSQ010000003">
    <property type="protein sequence ID" value="VYT08202.1"/>
    <property type="molecule type" value="Genomic_DNA"/>
</dbReference>
<protein>
    <recommendedName>
        <fullName evidence="5">3-dehydroquinate dehydratase</fullName>
        <shortName evidence="5">3-dehydroquinase</shortName>
        <ecNumber evidence="5">4.2.1.10</ecNumber>
    </recommendedName>
    <alternativeName>
        <fullName evidence="5">Type I DHQase</fullName>
    </alternativeName>
    <alternativeName>
        <fullName evidence="5">Type I dehydroquinase</fullName>
        <shortName evidence="5">DHQ1</shortName>
    </alternativeName>
</protein>